<name>A0A0B0PY82_GOSAR</name>
<sequence>MPTSRMWSYMELHINATVPDMVLLVNTYRNHISMLTY</sequence>
<proteinExistence type="predicted"/>
<gene>
    <name evidence="1" type="ORF">F383_12099</name>
</gene>
<evidence type="ECO:0000313" key="2">
    <source>
        <dbReference type="Proteomes" id="UP000032142"/>
    </source>
</evidence>
<evidence type="ECO:0000313" key="1">
    <source>
        <dbReference type="EMBL" id="KHG29787.1"/>
    </source>
</evidence>
<keyword evidence="2" id="KW-1185">Reference proteome</keyword>
<accession>A0A0B0PY82</accession>
<dbReference type="Proteomes" id="UP000032142">
    <property type="component" value="Unassembled WGS sequence"/>
</dbReference>
<dbReference type="EMBL" id="KN451973">
    <property type="protein sequence ID" value="KHG29787.1"/>
    <property type="molecule type" value="Genomic_DNA"/>
</dbReference>
<protein>
    <submittedName>
        <fullName evidence="1">Uncharacterized protein</fullName>
    </submittedName>
</protein>
<dbReference type="AlphaFoldDB" id="A0A0B0PY82"/>
<reference evidence="2" key="1">
    <citation type="submission" date="2014-09" db="EMBL/GenBank/DDBJ databases">
        <authorList>
            <person name="Mudge J."/>
            <person name="Ramaraj T."/>
            <person name="Lindquist I.E."/>
            <person name="Bharti A.K."/>
            <person name="Sundararajan A."/>
            <person name="Cameron C.T."/>
            <person name="Woodward J.E."/>
            <person name="May G.D."/>
            <person name="Brubaker C."/>
            <person name="Broadhvest J."/>
            <person name="Wilkins T.A."/>
        </authorList>
    </citation>
    <scope>NUCLEOTIDE SEQUENCE</scope>
    <source>
        <strain evidence="2">cv. AKA8401</strain>
    </source>
</reference>
<organism evidence="1 2">
    <name type="scientific">Gossypium arboreum</name>
    <name type="common">Tree cotton</name>
    <name type="synonym">Gossypium nanking</name>
    <dbReference type="NCBI Taxonomy" id="29729"/>
    <lineage>
        <taxon>Eukaryota</taxon>
        <taxon>Viridiplantae</taxon>
        <taxon>Streptophyta</taxon>
        <taxon>Embryophyta</taxon>
        <taxon>Tracheophyta</taxon>
        <taxon>Spermatophyta</taxon>
        <taxon>Magnoliopsida</taxon>
        <taxon>eudicotyledons</taxon>
        <taxon>Gunneridae</taxon>
        <taxon>Pentapetalae</taxon>
        <taxon>rosids</taxon>
        <taxon>malvids</taxon>
        <taxon>Malvales</taxon>
        <taxon>Malvaceae</taxon>
        <taxon>Malvoideae</taxon>
        <taxon>Gossypium</taxon>
    </lineage>
</organism>